<dbReference type="Pfam" id="PF07687">
    <property type="entry name" value="M20_dimer"/>
    <property type="match status" value="1"/>
</dbReference>
<proteinExistence type="predicted"/>
<dbReference type="Pfam" id="PF01546">
    <property type="entry name" value="Peptidase_M20"/>
    <property type="match status" value="1"/>
</dbReference>
<dbReference type="FunFam" id="3.30.70.360:FF:000001">
    <property type="entry name" value="N-acetyldiaminopimelate deacetylase"/>
    <property type="match status" value="1"/>
</dbReference>
<evidence type="ECO:0000256" key="2">
    <source>
        <dbReference type="PIRSR" id="PIRSR005962-1"/>
    </source>
</evidence>
<feature type="binding site" evidence="2">
    <location>
        <position position="104"/>
    </location>
    <ligand>
        <name>Mn(2+)</name>
        <dbReference type="ChEBI" id="CHEBI:29035"/>
        <label>2</label>
    </ligand>
</feature>
<dbReference type="InterPro" id="IPR017439">
    <property type="entry name" value="Amidohydrolase"/>
</dbReference>
<comment type="caution">
    <text evidence="4">The sequence shown here is derived from an EMBL/GenBank/DDBJ whole genome shotgun (WGS) entry which is preliminary data.</text>
</comment>
<organism evidence="4 5">
    <name type="scientific">Devosia pacifica</name>
    <dbReference type="NCBI Taxonomy" id="1335967"/>
    <lineage>
        <taxon>Bacteria</taxon>
        <taxon>Pseudomonadati</taxon>
        <taxon>Pseudomonadota</taxon>
        <taxon>Alphaproteobacteria</taxon>
        <taxon>Hyphomicrobiales</taxon>
        <taxon>Devosiaceae</taxon>
        <taxon>Devosia</taxon>
    </lineage>
</organism>
<dbReference type="GO" id="GO:0046872">
    <property type="term" value="F:metal ion binding"/>
    <property type="evidence" value="ECO:0007669"/>
    <property type="project" value="UniProtKB-KW"/>
</dbReference>
<dbReference type="NCBIfam" id="TIGR01891">
    <property type="entry name" value="amidohydrolases"/>
    <property type="match status" value="1"/>
</dbReference>
<dbReference type="AlphaFoldDB" id="A0A918VYF5"/>
<name>A0A918VYF5_9HYPH</name>
<gene>
    <name evidence="4" type="ORF">GCM10007989_34370</name>
</gene>
<comment type="cofactor">
    <cofactor evidence="2">
        <name>Mn(2+)</name>
        <dbReference type="ChEBI" id="CHEBI:29035"/>
    </cofactor>
    <text evidence="2">The Mn(2+) ion enhances activity.</text>
</comment>
<reference evidence="4" key="1">
    <citation type="journal article" date="2014" name="Int. J. Syst. Evol. Microbiol.">
        <title>Complete genome sequence of Corynebacterium casei LMG S-19264T (=DSM 44701T), isolated from a smear-ripened cheese.</title>
        <authorList>
            <consortium name="US DOE Joint Genome Institute (JGI-PGF)"/>
            <person name="Walter F."/>
            <person name="Albersmeier A."/>
            <person name="Kalinowski J."/>
            <person name="Ruckert C."/>
        </authorList>
    </citation>
    <scope>NUCLEOTIDE SEQUENCE</scope>
    <source>
        <strain evidence="4">KCTC 32437</strain>
    </source>
</reference>
<keyword evidence="2" id="KW-0479">Metal-binding</keyword>
<feature type="domain" description="Peptidase M20 dimerisation" evidence="3">
    <location>
        <begin position="187"/>
        <end position="277"/>
    </location>
</feature>
<reference evidence="4" key="2">
    <citation type="submission" date="2020-09" db="EMBL/GenBank/DDBJ databases">
        <authorList>
            <person name="Sun Q."/>
            <person name="Kim S."/>
        </authorList>
    </citation>
    <scope>NUCLEOTIDE SEQUENCE</scope>
    <source>
        <strain evidence="4">KCTC 32437</strain>
    </source>
</reference>
<feature type="binding site" evidence="2">
    <location>
        <position position="102"/>
    </location>
    <ligand>
        <name>Mn(2+)</name>
        <dbReference type="ChEBI" id="CHEBI:29035"/>
        <label>2</label>
    </ligand>
</feature>
<evidence type="ECO:0000313" key="5">
    <source>
        <dbReference type="Proteomes" id="UP000646579"/>
    </source>
</evidence>
<dbReference type="InterPro" id="IPR011650">
    <property type="entry name" value="Peptidase_M20_dimer"/>
</dbReference>
<dbReference type="PANTHER" id="PTHR11014">
    <property type="entry name" value="PEPTIDASE M20 FAMILY MEMBER"/>
    <property type="match status" value="1"/>
</dbReference>
<sequence>MTHPSMAYFEAMQDEMVAWRQELHRHPELAYEENWTSDFVAEKLESFGYTPHRGLGKTGVVATLSRGEGPVIGLRADMDALPINERTNLPYASQQEGKMHACGHDGHMTMLLAAAKYLAENGGFAGTIHFIFQPAEEGFAGAEAMMKDGLFDKFPVDEVYSLHNWPGLEEGTFAARTGPQMAAFDVFEIKLSGQGAHAAMPHLGQDILTAASTIQTQMQAIAARMIDPLETAVVSITEFHGGDAWNVLPAEARLAGCTRHMTAAVQDTIEARMSDICAGVARGFGIEVELDYQRRYPATVNTERETGLALEAARRVVGDEVSDTINPSMASEDFAFMLKERPGCYIWLGAGSTEGGCTLHSPTYRFNDSILAKGAAWWVSIATGAIEARSMDKAA</sequence>
<keyword evidence="2" id="KW-0464">Manganese</keyword>
<evidence type="ECO:0000256" key="1">
    <source>
        <dbReference type="ARBA" id="ARBA00022801"/>
    </source>
</evidence>
<dbReference type="PIRSF" id="PIRSF005962">
    <property type="entry name" value="Pept_M20D_amidohydro"/>
    <property type="match status" value="1"/>
</dbReference>
<dbReference type="EMBL" id="BMZE01000004">
    <property type="protein sequence ID" value="GHA35534.1"/>
    <property type="molecule type" value="Genomic_DNA"/>
</dbReference>
<feature type="binding site" evidence="2">
    <location>
        <position position="137"/>
    </location>
    <ligand>
        <name>Mn(2+)</name>
        <dbReference type="ChEBI" id="CHEBI:29035"/>
        <label>2</label>
    </ligand>
</feature>
<accession>A0A918VYF5</accession>
<dbReference type="Gene3D" id="3.30.70.360">
    <property type="match status" value="1"/>
</dbReference>
<dbReference type="GO" id="GO:0050118">
    <property type="term" value="F:N-acetyldiaminopimelate deacetylase activity"/>
    <property type="evidence" value="ECO:0007669"/>
    <property type="project" value="UniProtKB-ARBA"/>
</dbReference>
<keyword evidence="1" id="KW-0378">Hydrolase</keyword>
<dbReference type="SUPFAM" id="SSF53187">
    <property type="entry name" value="Zn-dependent exopeptidases"/>
    <property type="match status" value="1"/>
</dbReference>
<dbReference type="PANTHER" id="PTHR11014:SF63">
    <property type="entry name" value="METALLOPEPTIDASE, PUTATIVE (AFU_ORTHOLOGUE AFUA_6G09600)-RELATED"/>
    <property type="match status" value="1"/>
</dbReference>
<dbReference type="SUPFAM" id="SSF55031">
    <property type="entry name" value="Bacterial exopeptidase dimerisation domain"/>
    <property type="match status" value="1"/>
</dbReference>
<evidence type="ECO:0000259" key="3">
    <source>
        <dbReference type="Pfam" id="PF07687"/>
    </source>
</evidence>
<dbReference type="Gene3D" id="3.40.630.10">
    <property type="entry name" value="Zn peptidases"/>
    <property type="match status" value="1"/>
</dbReference>
<dbReference type="RefSeq" id="WP_189427025.1">
    <property type="nucleotide sequence ID" value="NZ_BMZE01000004.1"/>
</dbReference>
<feature type="binding site" evidence="2">
    <location>
        <position position="360"/>
    </location>
    <ligand>
        <name>Mn(2+)</name>
        <dbReference type="ChEBI" id="CHEBI:29035"/>
        <label>2</label>
    </ligand>
</feature>
<evidence type="ECO:0000313" key="4">
    <source>
        <dbReference type="EMBL" id="GHA35534.1"/>
    </source>
</evidence>
<dbReference type="GO" id="GO:0019877">
    <property type="term" value="P:diaminopimelate biosynthetic process"/>
    <property type="evidence" value="ECO:0007669"/>
    <property type="project" value="UniProtKB-ARBA"/>
</dbReference>
<keyword evidence="5" id="KW-1185">Reference proteome</keyword>
<dbReference type="InterPro" id="IPR002933">
    <property type="entry name" value="Peptidase_M20"/>
</dbReference>
<feature type="binding site" evidence="2">
    <location>
        <position position="163"/>
    </location>
    <ligand>
        <name>Mn(2+)</name>
        <dbReference type="ChEBI" id="CHEBI:29035"/>
        <label>2</label>
    </ligand>
</feature>
<protein>
    <submittedName>
        <fullName evidence="4">Amidohydrolase</fullName>
    </submittedName>
</protein>
<dbReference type="Proteomes" id="UP000646579">
    <property type="component" value="Unassembled WGS sequence"/>
</dbReference>
<dbReference type="CDD" id="cd05666">
    <property type="entry name" value="M20_Acy1-like"/>
    <property type="match status" value="1"/>
</dbReference>
<dbReference type="InterPro" id="IPR036264">
    <property type="entry name" value="Bact_exopeptidase_dim_dom"/>
</dbReference>